<keyword evidence="2" id="KW-1185">Reference proteome</keyword>
<proteinExistence type="predicted"/>
<organism evidence="1 2">
    <name type="scientific">Microcystis aeruginosa (strain NIES-843 / IAM M-2473)</name>
    <dbReference type="NCBI Taxonomy" id="449447"/>
    <lineage>
        <taxon>Bacteria</taxon>
        <taxon>Bacillati</taxon>
        <taxon>Cyanobacteriota</taxon>
        <taxon>Cyanophyceae</taxon>
        <taxon>Oscillatoriophycideae</taxon>
        <taxon>Chroococcales</taxon>
        <taxon>Microcystaceae</taxon>
        <taxon>Microcystis</taxon>
    </lineage>
</organism>
<protein>
    <submittedName>
        <fullName evidence="1">Uncharacterized protein</fullName>
    </submittedName>
</protein>
<gene>
    <name evidence="1" type="ordered locus">MAE_01630</name>
</gene>
<dbReference type="HOGENOM" id="CLU_2666987_0_0_3"/>
<reference evidence="1 2" key="1">
    <citation type="journal article" date="2007" name="DNA Res.">
        <title>Complete genomic structure of the bloom-forming toxic cyanobacterium Microcystis aeruginosa NIES-843.</title>
        <authorList>
            <person name="Kaneko T."/>
            <person name="Nakajima N."/>
            <person name="Okamoto S."/>
            <person name="Suzuki I."/>
            <person name="Tanabe Y."/>
            <person name="Tamaoki M."/>
            <person name="Nakamura Y."/>
            <person name="Kasai F."/>
            <person name="Watanabe A."/>
            <person name="Kawashima K."/>
            <person name="Kishida Y."/>
            <person name="Ono A."/>
            <person name="Shimizu Y."/>
            <person name="Takahashi C."/>
            <person name="Minami C."/>
            <person name="Fujishiro T."/>
            <person name="Kohara M."/>
            <person name="Katoh M."/>
            <person name="Nakazaki N."/>
            <person name="Nakayama S."/>
            <person name="Yamada M."/>
            <person name="Tabata S."/>
            <person name="Watanabe M.M."/>
        </authorList>
    </citation>
    <scope>NUCLEOTIDE SEQUENCE [LARGE SCALE GENOMIC DNA]</scope>
    <source>
        <strain evidence="2">NIES-843 / IAM M-247</strain>
    </source>
</reference>
<evidence type="ECO:0000313" key="1">
    <source>
        <dbReference type="EMBL" id="BAF99984.1"/>
    </source>
</evidence>
<dbReference type="Proteomes" id="UP000001510">
    <property type="component" value="Chromosome"/>
</dbReference>
<dbReference type="EMBL" id="AP009552">
    <property type="protein sequence ID" value="BAF99984.1"/>
    <property type="molecule type" value="Genomic_DNA"/>
</dbReference>
<dbReference type="AlphaFoldDB" id="B0JRE0"/>
<dbReference type="PaxDb" id="449447-MAE_01630"/>
<dbReference type="KEGG" id="mar:MAE_01630"/>
<dbReference type="EnsemblBacteria" id="BAF99984">
    <property type="protein sequence ID" value="BAF99984"/>
    <property type="gene ID" value="MAE_01630"/>
</dbReference>
<accession>B0JRE0</accession>
<evidence type="ECO:0000313" key="2">
    <source>
        <dbReference type="Proteomes" id="UP000001510"/>
    </source>
</evidence>
<sequence length="75" mass="8415">MTSILWGDLRKTLWAKKQGSLRKENPLSGACCPLYFLSISSLLNRCFSKSLVAKTNRPARFFSLSMAVKFNSNLA</sequence>
<name>B0JRE0_MICAN</name>